<keyword evidence="5 9" id="KW-0169">Cobalamin biosynthesis</keyword>
<dbReference type="Pfam" id="PF03186">
    <property type="entry name" value="CobD_Cbib"/>
    <property type="match status" value="1"/>
</dbReference>
<evidence type="ECO:0000313" key="11">
    <source>
        <dbReference type="EMBL" id="CDN87573.1"/>
    </source>
</evidence>
<dbReference type="GO" id="GO:0015420">
    <property type="term" value="F:ABC-type vitamin B12 transporter activity"/>
    <property type="evidence" value="ECO:0007669"/>
    <property type="project" value="UniProtKB-UniRule"/>
</dbReference>
<accession>A0A1L1PHW4</accession>
<comment type="similarity">
    <text evidence="3 9">Belongs to the CobD/CbiB family.</text>
</comment>
<organism evidence="11 12">
    <name type="scientific">Hydrogenophaga intermedia</name>
    <dbReference type="NCBI Taxonomy" id="65786"/>
    <lineage>
        <taxon>Bacteria</taxon>
        <taxon>Pseudomonadati</taxon>
        <taxon>Pseudomonadota</taxon>
        <taxon>Betaproteobacteria</taxon>
        <taxon>Burkholderiales</taxon>
        <taxon>Comamonadaceae</taxon>
        <taxon>Hydrogenophaga</taxon>
    </lineage>
</organism>
<dbReference type="Proteomes" id="UP000028878">
    <property type="component" value="Unassembled WGS sequence"/>
</dbReference>
<evidence type="ECO:0000256" key="10">
    <source>
        <dbReference type="SAM" id="MobiDB-lite"/>
    </source>
</evidence>
<gene>
    <name evidence="11" type="primary">cobD_1</name>
    <name evidence="9" type="synonym">cobD</name>
    <name evidence="11" type="ORF">BN948_01995</name>
</gene>
<dbReference type="GO" id="GO:0048472">
    <property type="term" value="F:threonine-phosphate decarboxylase activity"/>
    <property type="evidence" value="ECO:0007669"/>
    <property type="project" value="InterPro"/>
</dbReference>
<feature type="region of interest" description="Disordered" evidence="10">
    <location>
        <begin position="270"/>
        <end position="290"/>
    </location>
</feature>
<feature type="transmembrane region" description="Helical" evidence="9">
    <location>
        <begin position="61"/>
        <end position="79"/>
    </location>
</feature>
<dbReference type="PANTHER" id="PTHR34308:SF1">
    <property type="entry name" value="COBALAMIN BIOSYNTHESIS PROTEIN CBIB"/>
    <property type="match status" value="1"/>
</dbReference>
<dbReference type="InterPro" id="IPR004485">
    <property type="entry name" value="Cobalamin_biosynth_CobD/CbiB"/>
</dbReference>
<dbReference type="GO" id="GO:0009236">
    <property type="term" value="P:cobalamin biosynthetic process"/>
    <property type="evidence" value="ECO:0007669"/>
    <property type="project" value="UniProtKB-UniRule"/>
</dbReference>
<evidence type="ECO:0000256" key="9">
    <source>
        <dbReference type="HAMAP-Rule" id="MF_00024"/>
    </source>
</evidence>
<evidence type="ECO:0000256" key="8">
    <source>
        <dbReference type="ARBA" id="ARBA00023136"/>
    </source>
</evidence>
<name>A0A1L1PHW4_HYDIT</name>
<protein>
    <recommendedName>
        <fullName evidence="9">Cobalamin biosynthesis protein CobD</fullName>
    </recommendedName>
</protein>
<evidence type="ECO:0000256" key="4">
    <source>
        <dbReference type="ARBA" id="ARBA00022475"/>
    </source>
</evidence>
<sequence length="322" mass="35264">MKAWARGPTIIGPMGFLAILLALLIEQARPLSFNNPVHAGLRAWGRGVRRNLDAGQSSHGWLAWLLAVGVPSALAALIYHGLWELSGVLAFVWTVAVLYVTLGFRQFSHHFSEIRRSLEDGDERAAREQLAQWLRVDASALPRAELLRQVIEHSVLAAHRHVFGVFVCFLVFWVIGLGPAGAVIYRLAEYLSRNWRGRADGTPSEALRRASATAWRWIDHVPARITALGFAVVGNFEEAVASWRADAERFAPGSDGVVLAATSGAINVRLTPQDPANPVPDETDPSARPEPQLAHLGSVVGLVWRAVVLWMLLLALLTLARV</sequence>
<evidence type="ECO:0000256" key="1">
    <source>
        <dbReference type="ARBA" id="ARBA00004651"/>
    </source>
</evidence>
<reference evidence="12" key="1">
    <citation type="submission" date="2014-02" db="EMBL/GenBank/DDBJ databases">
        <authorList>
            <person name="Gan H."/>
        </authorList>
    </citation>
    <scope>NUCLEOTIDE SEQUENCE [LARGE SCALE GENOMIC DNA]</scope>
    <source>
        <strain evidence="12">S1</strain>
    </source>
</reference>
<keyword evidence="4 9" id="KW-1003">Cell membrane</keyword>
<reference evidence="12" key="2">
    <citation type="submission" date="2014-11" db="EMBL/GenBank/DDBJ databases">
        <title>Draft genome sequence of Hydrogenophaga intermedia S1.</title>
        <authorList>
            <person name="Gan H.M."/>
            <person name="Chew T.H."/>
            <person name="Stolz A."/>
        </authorList>
    </citation>
    <scope>NUCLEOTIDE SEQUENCE [LARGE SCALE GENOMIC DNA]</scope>
    <source>
        <strain evidence="12">S1</strain>
    </source>
</reference>
<dbReference type="NCBIfam" id="NF005792">
    <property type="entry name" value="PRK07630.1"/>
    <property type="match status" value="1"/>
</dbReference>
<keyword evidence="6 9" id="KW-0812">Transmembrane</keyword>
<comment type="pathway">
    <text evidence="2 9">Cofactor biosynthesis; adenosylcobalamin biosynthesis.</text>
</comment>
<evidence type="ECO:0000256" key="7">
    <source>
        <dbReference type="ARBA" id="ARBA00022989"/>
    </source>
</evidence>
<feature type="transmembrane region" description="Helical" evidence="9">
    <location>
        <begin position="86"/>
        <end position="104"/>
    </location>
</feature>
<evidence type="ECO:0000313" key="12">
    <source>
        <dbReference type="Proteomes" id="UP000028878"/>
    </source>
</evidence>
<feature type="transmembrane region" description="Helical" evidence="9">
    <location>
        <begin position="162"/>
        <end position="188"/>
    </location>
</feature>
<dbReference type="GO" id="GO:0005886">
    <property type="term" value="C:plasma membrane"/>
    <property type="evidence" value="ECO:0007669"/>
    <property type="project" value="UniProtKB-SubCell"/>
</dbReference>
<evidence type="ECO:0000256" key="5">
    <source>
        <dbReference type="ARBA" id="ARBA00022573"/>
    </source>
</evidence>
<dbReference type="EMBL" id="CCAE010000012">
    <property type="protein sequence ID" value="CDN87573.1"/>
    <property type="molecule type" value="Genomic_DNA"/>
</dbReference>
<keyword evidence="12" id="KW-1185">Reference proteome</keyword>
<comment type="subcellular location">
    <subcellularLocation>
        <location evidence="1 9">Cell membrane</location>
        <topology evidence="1 9">Multi-pass membrane protein</topology>
    </subcellularLocation>
</comment>
<comment type="function">
    <text evidence="9">Converts cobyric acid to cobinamide by the addition of aminopropanol on the F carboxylic group.</text>
</comment>
<evidence type="ECO:0000256" key="6">
    <source>
        <dbReference type="ARBA" id="ARBA00022692"/>
    </source>
</evidence>
<dbReference type="AlphaFoldDB" id="A0A1L1PHW4"/>
<comment type="caution">
    <text evidence="9">Lacks conserved residue(s) required for the propagation of feature annotation.</text>
</comment>
<proteinExistence type="inferred from homology"/>
<evidence type="ECO:0000256" key="3">
    <source>
        <dbReference type="ARBA" id="ARBA00006263"/>
    </source>
</evidence>
<dbReference type="HAMAP" id="MF_00024">
    <property type="entry name" value="CobD_CbiB"/>
    <property type="match status" value="1"/>
</dbReference>
<dbReference type="PANTHER" id="PTHR34308">
    <property type="entry name" value="COBALAMIN BIOSYNTHESIS PROTEIN CBIB"/>
    <property type="match status" value="1"/>
</dbReference>
<dbReference type="UniPathway" id="UPA00148"/>
<keyword evidence="8 9" id="KW-0472">Membrane</keyword>
<evidence type="ECO:0000256" key="2">
    <source>
        <dbReference type="ARBA" id="ARBA00004953"/>
    </source>
</evidence>
<feature type="transmembrane region" description="Helical" evidence="9">
    <location>
        <begin position="302"/>
        <end position="320"/>
    </location>
</feature>
<keyword evidence="7 9" id="KW-1133">Transmembrane helix</keyword>